<dbReference type="Pfam" id="PF13344">
    <property type="entry name" value="Hydrolase_6"/>
    <property type="match status" value="1"/>
</dbReference>
<keyword evidence="7" id="KW-1185">Reference proteome</keyword>
<dbReference type="InterPro" id="IPR006357">
    <property type="entry name" value="HAD-SF_hydro_IIA"/>
</dbReference>
<dbReference type="InterPro" id="IPR023214">
    <property type="entry name" value="HAD_sf"/>
</dbReference>
<comment type="similarity">
    <text evidence="2">Belongs to the HAD-like hydrolase superfamily.</text>
</comment>
<dbReference type="NCBIfam" id="TIGR01458">
    <property type="entry name" value="HAD-SF-IIA-hyp3"/>
    <property type="match status" value="1"/>
</dbReference>
<evidence type="ECO:0000313" key="7">
    <source>
        <dbReference type="Proteomes" id="UP001549691"/>
    </source>
</evidence>
<gene>
    <name evidence="6" type="ORF">ABXR19_07025</name>
</gene>
<dbReference type="PANTHER" id="PTHR19288:SF46">
    <property type="entry name" value="HALOACID DEHALOGENASE-LIKE HYDROLASE DOMAIN-CONTAINING PROTEIN 2"/>
    <property type="match status" value="1"/>
</dbReference>
<dbReference type="SUPFAM" id="SSF56784">
    <property type="entry name" value="HAD-like"/>
    <property type="match status" value="1"/>
</dbReference>
<keyword evidence="3" id="KW-0479">Metal-binding</keyword>
<keyword evidence="4" id="KW-0460">Magnesium</keyword>
<name>A0ABV2TJ30_9RHOO</name>
<dbReference type="EMBL" id="JBEWZI010000006">
    <property type="protein sequence ID" value="MET7013936.1"/>
    <property type="molecule type" value="Genomic_DNA"/>
</dbReference>
<dbReference type="Pfam" id="PF13242">
    <property type="entry name" value="Hydrolase_like"/>
    <property type="match status" value="1"/>
</dbReference>
<keyword evidence="6" id="KW-0378">Hydrolase</keyword>
<reference evidence="6 7" key="1">
    <citation type="submission" date="2024-07" db="EMBL/GenBank/DDBJ databases">
        <title>Uliginosibacterium flavum JJ3220;KACC:17644.</title>
        <authorList>
            <person name="Kim M.K."/>
        </authorList>
    </citation>
    <scope>NUCLEOTIDE SEQUENCE [LARGE SCALE GENOMIC DNA]</scope>
    <source>
        <strain evidence="6 7">KACC:17644</strain>
    </source>
</reference>
<comment type="cofactor">
    <cofactor evidence="1">
        <name>Mg(2+)</name>
        <dbReference type="ChEBI" id="CHEBI:18420"/>
    </cofactor>
</comment>
<dbReference type="InterPro" id="IPR006355">
    <property type="entry name" value="LHPP/HDHD2"/>
</dbReference>
<evidence type="ECO:0000256" key="5">
    <source>
        <dbReference type="ARBA" id="ARBA00039666"/>
    </source>
</evidence>
<proteinExistence type="inferred from homology"/>
<dbReference type="PANTHER" id="PTHR19288">
    <property type="entry name" value="4-NITROPHENYLPHOSPHATASE-RELATED"/>
    <property type="match status" value="1"/>
</dbReference>
<dbReference type="RefSeq" id="WP_354600398.1">
    <property type="nucleotide sequence ID" value="NZ_JBEWZI010000006.1"/>
</dbReference>
<evidence type="ECO:0000256" key="2">
    <source>
        <dbReference type="ARBA" id="ARBA00007958"/>
    </source>
</evidence>
<dbReference type="Gene3D" id="3.40.50.1000">
    <property type="entry name" value="HAD superfamily/HAD-like"/>
    <property type="match status" value="2"/>
</dbReference>
<dbReference type="InterPro" id="IPR036412">
    <property type="entry name" value="HAD-like_sf"/>
</dbReference>
<organism evidence="6 7">
    <name type="scientific">Uliginosibacterium flavum</name>
    <dbReference type="NCBI Taxonomy" id="1396831"/>
    <lineage>
        <taxon>Bacteria</taxon>
        <taxon>Pseudomonadati</taxon>
        <taxon>Pseudomonadota</taxon>
        <taxon>Betaproteobacteria</taxon>
        <taxon>Rhodocyclales</taxon>
        <taxon>Zoogloeaceae</taxon>
        <taxon>Uliginosibacterium</taxon>
    </lineage>
</organism>
<accession>A0ABV2TJ30</accession>
<sequence>MATTTLGPERPKGILIDLAGVLHTGDTPIPRALAGLHRLRIANIPLRFLTNTTRSPRTTIVHKLAMMGFDIKEEEILTAVHATRQYVQSRGLHPHWLVHPDVTDETGPSAAEPDAVVLGDAGAGFTFDAMNTAFRLLMRGLPLIAMARNRYFQEADGLTIDMGAFVAALEYASGVQATVIGKPSPAFFAAGLADLGIRADEALMIGDDLRDDVQGAQAAGIRAILVRTGKYRPQDEEAAGERPAMITNNFSTAVEAILNGSSLSMPTT</sequence>
<dbReference type="NCBIfam" id="TIGR01460">
    <property type="entry name" value="HAD-SF-IIA"/>
    <property type="match status" value="1"/>
</dbReference>
<protein>
    <recommendedName>
        <fullName evidence="5">Haloacid dehalogenase-like hydrolase domain-containing protein 2</fullName>
    </recommendedName>
</protein>
<evidence type="ECO:0000256" key="4">
    <source>
        <dbReference type="ARBA" id="ARBA00022842"/>
    </source>
</evidence>
<evidence type="ECO:0000256" key="1">
    <source>
        <dbReference type="ARBA" id="ARBA00001946"/>
    </source>
</evidence>
<dbReference type="GO" id="GO:0016787">
    <property type="term" value="F:hydrolase activity"/>
    <property type="evidence" value="ECO:0007669"/>
    <property type="project" value="UniProtKB-KW"/>
</dbReference>
<evidence type="ECO:0000256" key="3">
    <source>
        <dbReference type="ARBA" id="ARBA00022723"/>
    </source>
</evidence>
<evidence type="ECO:0000313" key="6">
    <source>
        <dbReference type="EMBL" id="MET7013936.1"/>
    </source>
</evidence>
<dbReference type="Proteomes" id="UP001549691">
    <property type="component" value="Unassembled WGS sequence"/>
</dbReference>
<comment type="caution">
    <text evidence="6">The sequence shown here is derived from an EMBL/GenBank/DDBJ whole genome shotgun (WGS) entry which is preliminary data.</text>
</comment>